<feature type="non-terminal residue" evidence="1">
    <location>
        <position position="1"/>
    </location>
</feature>
<evidence type="ECO:0008006" key="3">
    <source>
        <dbReference type="Google" id="ProtNLM"/>
    </source>
</evidence>
<gene>
    <name evidence="1" type="ORF">EPUL_002680</name>
</gene>
<dbReference type="CDD" id="cd04301">
    <property type="entry name" value="NAT_SF"/>
    <property type="match status" value="1"/>
</dbReference>
<organism evidence="1 2">
    <name type="scientific">Erysiphe pulchra</name>
    <dbReference type="NCBI Taxonomy" id="225359"/>
    <lineage>
        <taxon>Eukaryota</taxon>
        <taxon>Fungi</taxon>
        <taxon>Dikarya</taxon>
        <taxon>Ascomycota</taxon>
        <taxon>Pezizomycotina</taxon>
        <taxon>Leotiomycetes</taxon>
        <taxon>Erysiphales</taxon>
        <taxon>Erysiphaceae</taxon>
        <taxon>Erysiphe</taxon>
    </lineage>
</organism>
<dbReference type="InterPro" id="IPR016181">
    <property type="entry name" value="Acyl_CoA_acyltransferase"/>
</dbReference>
<sequence>VREEFGPHLHPSASNIFGTNSQELSILIRDESNRLFEVRDLEDSDVIVLLTPVVHPVGQIPGEISDPFEYFESSLSNRHPWIHQVSYNERDGITDAHTDLIKKGHVIIFCFAPKRDEDFPTQVAKALFSTGENKPIIIVICCKPLDPRRDTPFPTVIQTFGYSPAALEAAAVLIFGEDAISSAISLYLNAPVDTRVPRVWPVEQWDRTRDMGSIMTLWRQCVGMPFLIDSETLGSILEFPKYNKNFVVRHPTSGDTLGFCATHLSTADRNGEKYIACLALIFVHYFHRNEGIGMSLYRYAIEELKKAHGIIRIKLGSSFPRILYGPLQEMENYDSWFRRRGWQFYRNLPGHGRTVCDLVLDFSDWLFDRSKKAPFTFREGNQGDESKVLDLLKSKPFDMYVKMGWYDQYMKVLSGSNPDDLILALEDEVIVAMALTYTTRSESKSEYNLPWAGITGNDFGGLTCVFLPPDRAVTTKAEIRNGLLNTVVVKFKNQSRKRLFWDGIFEDIDDLKK</sequence>
<dbReference type="Proteomes" id="UP000237438">
    <property type="component" value="Unassembled WGS sequence"/>
</dbReference>
<evidence type="ECO:0000313" key="2">
    <source>
        <dbReference type="Proteomes" id="UP000237438"/>
    </source>
</evidence>
<reference evidence="1 2" key="1">
    <citation type="submission" date="2017-10" db="EMBL/GenBank/DDBJ databases">
        <title>Development of genomic resources for the powdery mildew, Erysiphe pulchra.</title>
        <authorList>
            <person name="Wadl P.A."/>
            <person name="Mack B.M."/>
            <person name="Moore G."/>
            <person name="Beltz S.B."/>
        </authorList>
    </citation>
    <scope>NUCLEOTIDE SEQUENCE [LARGE SCALE GENOMIC DNA]</scope>
    <source>
        <strain evidence="1">Cflorida</strain>
    </source>
</reference>
<dbReference type="AlphaFoldDB" id="A0A2S4PWH0"/>
<accession>A0A2S4PWH0</accession>
<dbReference type="EMBL" id="PEDP01000343">
    <property type="protein sequence ID" value="POS86381.1"/>
    <property type="molecule type" value="Genomic_DNA"/>
</dbReference>
<proteinExistence type="predicted"/>
<dbReference type="SUPFAM" id="SSF55729">
    <property type="entry name" value="Acyl-CoA N-acyltransferases (Nat)"/>
    <property type="match status" value="1"/>
</dbReference>
<dbReference type="Gene3D" id="3.40.630.30">
    <property type="match status" value="1"/>
</dbReference>
<comment type="caution">
    <text evidence="1">The sequence shown here is derived from an EMBL/GenBank/DDBJ whole genome shotgun (WGS) entry which is preliminary data.</text>
</comment>
<dbReference type="OrthoDB" id="47059at2759"/>
<feature type="non-terminal residue" evidence="1">
    <location>
        <position position="513"/>
    </location>
</feature>
<protein>
    <recommendedName>
        <fullName evidence="3">N-acetyltransferase domain-containing protein</fullName>
    </recommendedName>
</protein>
<keyword evidence="2" id="KW-1185">Reference proteome</keyword>
<evidence type="ECO:0000313" key="1">
    <source>
        <dbReference type="EMBL" id="POS86381.1"/>
    </source>
</evidence>
<name>A0A2S4PWH0_9PEZI</name>